<evidence type="ECO:0000256" key="1">
    <source>
        <dbReference type="ARBA" id="ARBA00023122"/>
    </source>
</evidence>
<dbReference type="STRING" id="311403.Arad_9208"/>
<dbReference type="PANTHER" id="PTHR43080">
    <property type="entry name" value="CBS DOMAIN-CONTAINING PROTEIN CBSX3, MITOCHONDRIAL"/>
    <property type="match status" value="1"/>
</dbReference>
<dbReference type="PROSITE" id="PS51371">
    <property type="entry name" value="CBS"/>
    <property type="match status" value="2"/>
</dbReference>
<protein>
    <submittedName>
        <fullName evidence="4">Inosine-5-monophosphate dehydrogenase protein</fullName>
    </submittedName>
</protein>
<keyword evidence="1 2" id="KW-0129">CBS domain</keyword>
<sequence>MLIPSTTRTRRPMMEEPMKVRDAMTHDVRITNLDETILSAAQTMADLDAGVLPVADHDRLVGMITDRDIAIRGIAMGMGPDAKVRDVMTSDVKYCFDDQEIDDVCRNMGDIQVRRLPVLDHNKRLVGILSLGDIAVAHKNGFAAEALSGISRRGGEHSQTA</sequence>
<dbReference type="eggNOG" id="COG0517">
    <property type="taxonomic scope" value="Bacteria"/>
</dbReference>
<dbReference type="HOGENOM" id="CLU_040681_12_0_5"/>
<reference evidence="4 5" key="1">
    <citation type="journal article" date="2009" name="J. Bacteriol.">
        <title>Genome sequences of three Agrobacterium biovars help elucidate the evolution of multichromosome genomes in bacteria.</title>
        <authorList>
            <person name="Slater S.C."/>
            <person name="Goldman B.S."/>
            <person name="Goodner B."/>
            <person name="Setubal J.C."/>
            <person name="Farrand S.K."/>
            <person name="Nester E.W."/>
            <person name="Burr T.J."/>
            <person name="Banta L."/>
            <person name="Dickerman A.W."/>
            <person name="Paulsen I."/>
            <person name="Otten L."/>
            <person name="Suen G."/>
            <person name="Welch R."/>
            <person name="Almeida N.F."/>
            <person name="Arnold F."/>
            <person name="Burton O.T."/>
            <person name="Du Z."/>
            <person name="Ewing A."/>
            <person name="Godsy E."/>
            <person name="Heisel S."/>
            <person name="Houmiel K.L."/>
            <person name="Jhaveri J."/>
            <person name="Lu J."/>
            <person name="Miller N.M."/>
            <person name="Norton S."/>
            <person name="Chen Q."/>
            <person name="Phoolcharoen W."/>
            <person name="Ohlin V."/>
            <person name="Ondrusek D."/>
            <person name="Pride N."/>
            <person name="Stricklin S.L."/>
            <person name="Sun J."/>
            <person name="Wheeler C."/>
            <person name="Wilson L."/>
            <person name="Zhu H."/>
            <person name="Wood D.W."/>
        </authorList>
    </citation>
    <scope>NUCLEOTIDE SEQUENCE [LARGE SCALE GENOMIC DNA]</scope>
    <source>
        <strain evidence="5">K84 / ATCC BAA-868</strain>
    </source>
</reference>
<dbReference type="InterPro" id="IPR051257">
    <property type="entry name" value="Diverse_CBS-Domain"/>
</dbReference>
<dbReference type="Gene3D" id="3.10.580.10">
    <property type="entry name" value="CBS-domain"/>
    <property type="match status" value="1"/>
</dbReference>
<gene>
    <name evidence="4" type="ordered locus">Arad_9208</name>
</gene>
<accession>B9JK56</accession>
<dbReference type="CDD" id="cd04622">
    <property type="entry name" value="CBS_pair_HRP1_like"/>
    <property type="match status" value="1"/>
</dbReference>
<dbReference type="InterPro" id="IPR000644">
    <property type="entry name" value="CBS_dom"/>
</dbReference>
<dbReference type="AlphaFoldDB" id="B9JK56"/>
<dbReference type="Pfam" id="PF00571">
    <property type="entry name" value="CBS"/>
    <property type="match status" value="2"/>
</dbReference>
<dbReference type="EMBL" id="CP000629">
    <property type="protein sequence ID" value="ACM30298.1"/>
    <property type="molecule type" value="Genomic_DNA"/>
</dbReference>
<dbReference type="SMART" id="SM00116">
    <property type="entry name" value="CBS"/>
    <property type="match status" value="2"/>
</dbReference>
<dbReference type="KEGG" id="ara:Arad_9208"/>
<name>B9JK56_RHIR8</name>
<dbReference type="SUPFAM" id="SSF54631">
    <property type="entry name" value="CBS-domain pair"/>
    <property type="match status" value="1"/>
</dbReference>
<feature type="domain" description="CBS" evidence="3">
    <location>
        <begin position="88"/>
        <end position="145"/>
    </location>
</feature>
<dbReference type="InterPro" id="IPR046342">
    <property type="entry name" value="CBS_dom_sf"/>
</dbReference>
<evidence type="ECO:0000313" key="4">
    <source>
        <dbReference type="EMBL" id="ACM30298.1"/>
    </source>
</evidence>
<dbReference type="Proteomes" id="UP000001600">
    <property type="component" value="Chromosome 2"/>
</dbReference>
<feature type="domain" description="CBS" evidence="3">
    <location>
        <begin position="24"/>
        <end position="82"/>
    </location>
</feature>
<evidence type="ECO:0000313" key="5">
    <source>
        <dbReference type="Proteomes" id="UP000001600"/>
    </source>
</evidence>
<evidence type="ECO:0000259" key="3">
    <source>
        <dbReference type="PROSITE" id="PS51371"/>
    </source>
</evidence>
<proteinExistence type="predicted"/>
<evidence type="ECO:0000256" key="2">
    <source>
        <dbReference type="PROSITE-ProRule" id="PRU00703"/>
    </source>
</evidence>
<dbReference type="PANTHER" id="PTHR43080:SF2">
    <property type="entry name" value="CBS DOMAIN-CONTAINING PROTEIN"/>
    <property type="match status" value="1"/>
</dbReference>
<organism evidence="4 5">
    <name type="scientific">Rhizobium rhizogenes (strain K84 / ATCC BAA-868)</name>
    <name type="common">Agrobacterium radiobacter</name>
    <dbReference type="NCBI Taxonomy" id="311403"/>
    <lineage>
        <taxon>Bacteria</taxon>
        <taxon>Pseudomonadati</taxon>
        <taxon>Pseudomonadota</taxon>
        <taxon>Alphaproteobacteria</taxon>
        <taxon>Hyphomicrobiales</taxon>
        <taxon>Rhizobiaceae</taxon>
        <taxon>Rhizobium/Agrobacterium group</taxon>
        <taxon>Rhizobium</taxon>
    </lineage>
</organism>